<accession>A0A850PWT1</accession>
<gene>
    <name evidence="1" type="ORF">HLY00_2214</name>
</gene>
<sequence>MIEALCEVRLHRGRRGSKTFDLDTFSSTGGAEVSRRVACQSRVVVLHLNMFRLANTSASRLQSH</sequence>
<protein>
    <submittedName>
        <fullName evidence="1">Uncharacterized protein</fullName>
    </submittedName>
</protein>
<proteinExistence type="predicted"/>
<dbReference type="AlphaFoldDB" id="A0A850PWT1"/>
<organism evidence="1 2">
    <name type="scientific">Mycolicibacterium hippocampi</name>
    <dbReference type="NCBI Taxonomy" id="659824"/>
    <lineage>
        <taxon>Bacteria</taxon>
        <taxon>Bacillati</taxon>
        <taxon>Actinomycetota</taxon>
        <taxon>Actinomycetes</taxon>
        <taxon>Mycobacteriales</taxon>
        <taxon>Mycobacteriaceae</taxon>
        <taxon>Mycolicibacterium</taxon>
    </lineage>
</organism>
<comment type="caution">
    <text evidence="1">The sequence shown here is derived from an EMBL/GenBank/DDBJ whole genome shotgun (WGS) entry which is preliminary data.</text>
</comment>
<reference evidence="1 2" key="1">
    <citation type="submission" date="2020-05" db="EMBL/GenBank/DDBJ databases">
        <title>Draft genome sequence of Mycobacterium hippocampi DL, isolated from European seabass, Dicentrarchus labrax, reared in fish farms.</title>
        <authorList>
            <person name="Stathopoulou P."/>
            <person name="Asimakis E."/>
            <person name="Tzokas K."/>
            <person name="Batargias C."/>
            <person name="Tsiamis G."/>
        </authorList>
    </citation>
    <scope>NUCLEOTIDE SEQUENCE [LARGE SCALE GENOMIC DNA]</scope>
    <source>
        <strain evidence="1 2">DL</strain>
    </source>
</reference>
<name>A0A850PWT1_9MYCO</name>
<dbReference type="EMBL" id="JABFYL010000046">
    <property type="protein sequence ID" value="NVN52923.1"/>
    <property type="molecule type" value="Genomic_DNA"/>
</dbReference>
<dbReference type="Proteomes" id="UP000570517">
    <property type="component" value="Unassembled WGS sequence"/>
</dbReference>
<keyword evidence="2" id="KW-1185">Reference proteome</keyword>
<evidence type="ECO:0000313" key="1">
    <source>
        <dbReference type="EMBL" id="NVN52923.1"/>
    </source>
</evidence>
<evidence type="ECO:0000313" key="2">
    <source>
        <dbReference type="Proteomes" id="UP000570517"/>
    </source>
</evidence>